<evidence type="ECO:0000313" key="1">
    <source>
        <dbReference type="EMBL" id="ONI42661.1"/>
    </source>
</evidence>
<organism evidence="1 2">
    <name type="scientific">Candidatus Epulonipiscium fishelsonii</name>
    <dbReference type="NCBI Taxonomy" id="77094"/>
    <lineage>
        <taxon>Bacteria</taxon>
        <taxon>Bacillati</taxon>
        <taxon>Bacillota</taxon>
        <taxon>Clostridia</taxon>
        <taxon>Lachnospirales</taxon>
        <taxon>Lachnospiraceae</taxon>
        <taxon>Candidatus Epulonipiscium</taxon>
    </lineage>
</organism>
<gene>
    <name evidence="1" type="ORF">AN640_07155</name>
</gene>
<keyword evidence="2" id="KW-1185">Reference proteome</keyword>
<reference evidence="1" key="1">
    <citation type="submission" date="2016-08" db="EMBL/GenBank/DDBJ databases">
        <authorList>
            <person name="Ngugi D.K."/>
            <person name="Miyake S."/>
            <person name="Stingl U."/>
        </authorList>
    </citation>
    <scope>NUCLEOTIDE SEQUENCE</scope>
    <source>
        <strain evidence="1">SCG-D08WGA-EpuloA1</strain>
    </source>
</reference>
<proteinExistence type="predicted"/>
<name>A0ACC8XGQ4_9FIRM</name>
<comment type="caution">
    <text evidence="1">The sequence shown here is derived from an EMBL/GenBank/DDBJ whole genome shotgun (WGS) entry which is preliminary data.</text>
</comment>
<dbReference type="Proteomes" id="UP000188637">
    <property type="component" value="Unassembled WGS sequence"/>
</dbReference>
<protein>
    <submittedName>
        <fullName evidence="1">Uncharacterized protein</fullName>
    </submittedName>
</protein>
<dbReference type="EMBL" id="LJHD01000181">
    <property type="protein sequence ID" value="ONI42661.1"/>
    <property type="molecule type" value="Genomic_DNA"/>
</dbReference>
<accession>A0ACC8XGQ4</accession>
<evidence type="ECO:0000313" key="2">
    <source>
        <dbReference type="Proteomes" id="UP000188637"/>
    </source>
</evidence>
<sequence>MKNRHMITTYLYILGGITLMSQYIKAETISENDIKTISGYTDSDYIHLIKDNNVQTGVYISDVTPNSATDIYIVDEQVPTKYIQVSKGTEVSIIGEVNDFFVGTLNKYLGIEEEISFKNINSEYYAENPYSEYYIENSPNIIEDIQLLEQWEKEGNIEWNLLETTVNGPIYGSIKLNKKGIYYVEATADKDTDMARIVIEVMEPTEVFTDEFSLEEPIYMQLLDMDQNAVLQPFPLEGNDDYGKAEILLTAGVGYSEAYGTRNHNGIDFGDYLKMGSTTPNLKIVATVGGTVTRSEYESTAGNWVRIIGDDGLQYEYMHMIDLPLVEVGDRVEAGTHLGYMGNTGSSNGKHLHYEVDDTSIKVGEPLNPLTLQRVKDIKYPLEPVVYYYFDESISEVRLPSSSNTYVQSWSTPTIQASNIVPNPETYYMPKIIQFQEHPRPEQD</sequence>